<sequence length="411" mass="47074">MTEQDGDFIQGTCMQMCPQREVLSREKQRRLHFFETVAFTSRSTNSNISQQDKLTADPRAVVKEFTRSAAGKAIDPSELRPFHVLLRTVNYLIDVIASKDGDYPWHMIYLFVFDRTRSVRQDLVVQRISGKPVVEIFEKICRFHIISGYQLCESTIDVFDGKINNDHLAECLKRLLCFYDMEQPATYRETRAEFEAYYLLHNLGSVEALARAVTLPEEIKRSCLVQLAFDINLTILLRNYVRFFRLVKSLPYLACCAVHKHFNHVRADALATINTAYFSRNASLPLTLLVEMLNFNDVQEAKEFCSCSGLEASDTTVKFVKGQLNNAHTHRTRFSGMIDTKLSGRISGIISGRDNSCRTFQFPSQNKRSEECSNDEKMHGVSKPVSNLKTQQSWFGKGRGKGRGRGWKLFQ</sequence>
<evidence type="ECO:0000313" key="4">
    <source>
        <dbReference type="Proteomes" id="UP001159405"/>
    </source>
</evidence>
<protein>
    <recommendedName>
        <fullName evidence="2">SAC3/GANP/THP3 conserved domain-containing protein</fullName>
    </recommendedName>
</protein>
<dbReference type="Proteomes" id="UP001159405">
    <property type="component" value="Unassembled WGS sequence"/>
</dbReference>
<evidence type="ECO:0000259" key="2">
    <source>
        <dbReference type="Pfam" id="PF03399"/>
    </source>
</evidence>
<reference evidence="3 4" key="1">
    <citation type="submission" date="2022-05" db="EMBL/GenBank/DDBJ databases">
        <authorList>
            <consortium name="Genoscope - CEA"/>
            <person name="William W."/>
        </authorList>
    </citation>
    <scope>NUCLEOTIDE SEQUENCE [LARGE SCALE GENOMIC DNA]</scope>
</reference>
<evidence type="ECO:0000256" key="1">
    <source>
        <dbReference type="SAM" id="MobiDB-lite"/>
    </source>
</evidence>
<evidence type="ECO:0000313" key="3">
    <source>
        <dbReference type="EMBL" id="CAH3038195.1"/>
    </source>
</evidence>
<feature type="compositionally biased region" description="Basic residues" evidence="1">
    <location>
        <begin position="398"/>
        <end position="411"/>
    </location>
</feature>
<dbReference type="Pfam" id="PF03399">
    <property type="entry name" value="SAC3_GANP"/>
    <property type="match status" value="1"/>
</dbReference>
<gene>
    <name evidence="3" type="ORF">PLOB_00039698</name>
</gene>
<comment type="caution">
    <text evidence="3">The sequence shown here is derived from an EMBL/GenBank/DDBJ whole genome shotgun (WGS) entry which is preliminary data.</text>
</comment>
<dbReference type="PANTHER" id="PTHR12436">
    <property type="entry name" value="80 KDA MCM3-ASSOCIATED PROTEIN"/>
    <property type="match status" value="1"/>
</dbReference>
<organism evidence="3 4">
    <name type="scientific">Porites lobata</name>
    <dbReference type="NCBI Taxonomy" id="104759"/>
    <lineage>
        <taxon>Eukaryota</taxon>
        <taxon>Metazoa</taxon>
        <taxon>Cnidaria</taxon>
        <taxon>Anthozoa</taxon>
        <taxon>Hexacorallia</taxon>
        <taxon>Scleractinia</taxon>
        <taxon>Fungiina</taxon>
        <taxon>Poritidae</taxon>
        <taxon>Porites</taxon>
    </lineage>
</organism>
<dbReference type="PANTHER" id="PTHR12436:SF38">
    <property type="entry name" value="SAC3 DOMAIN-CONTAINING PROTEIN 1"/>
    <property type="match status" value="1"/>
</dbReference>
<keyword evidence="4" id="KW-1185">Reference proteome</keyword>
<dbReference type="EMBL" id="CALNXK010000006">
    <property type="protein sequence ID" value="CAH3038195.1"/>
    <property type="molecule type" value="Genomic_DNA"/>
</dbReference>
<accession>A0ABN8MY53</accession>
<feature type="compositionally biased region" description="Basic and acidic residues" evidence="1">
    <location>
        <begin position="368"/>
        <end position="379"/>
    </location>
</feature>
<dbReference type="Gene3D" id="1.25.40.990">
    <property type="match status" value="1"/>
</dbReference>
<proteinExistence type="predicted"/>
<dbReference type="InterPro" id="IPR005062">
    <property type="entry name" value="SAC3/GANP/THP3_conserved"/>
</dbReference>
<dbReference type="InterPro" id="IPR045107">
    <property type="entry name" value="SAC3/GANP/THP3"/>
</dbReference>
<feature type="domain" description="SAC3/GANP/THP3 conserved" evidence="2">
    <location>
        <begin position="16"/>
        <end position="313"/>
    </location>
</feature>
<feature type="region of interest" description="Disordered" evidence="1">
    <location>
        <begin position="368"/>
        <end position="411"/>
    </location>
</feature>
<feature type="compositionally biased region" description="Polar residues" evidence="1">
    <location>
        <begin position="384"/>
        <end position="394"/>
    </location>
</feature>
<name>A0ABN8MY53_9CNID</name>